<proteinExistence type="predicted"/>
<dbReference type="Proteomes" id="UP000789901">
    <property type="component" value="Unassembled WGS sequence"/>
</dbReference>
<evidence type="ECO:0000313" key="3">
    <source>
        <dbReference type="Proteomes" id="UP000789901"/>
    </source>
</evidence>
<organism evidence="2 3">
    <name type="scientific">Gigaspora margarita</name>
    <dbReference type="NCBI Taxonomy" id="4874"/>
    <lineage>
        <taxon>Eukaryota</taxon>
        <taxon>Fungi</taxon>
        <taxon>Fungi incertae sedis</taxon>
        <taxon>Mucoromycota</taxon>
        <taxon>Glomeromycotina</taxon>
        <taxon>Glomeromycetes</taxon>
        <taxon>Diversisporales</taxon>
        <taxon>Gigasporaceae</taxon>
        <taxon>Gigaspora</taxon>
    </lineage>
</organism>
<accession>A0ABM8W3W0</accession>
<sequence length="52" mass="5915">MTRSFIIPDLFKNNDTEGSNNNDTESLTKVPKQSTSCFSKTISRKELVQSLY</sequence>
<comment type="caution">
    <text evidence="2">The sequence shown here is derived from an EMBL/GenBank/DDBJ whole genome shotgun (WGS) entry which is preliminary data.</text>
</comment>
<feature type="region of interest" description="Disordered" evidence="1">
    <location>
        <begin position="11"/>
        <end position="30"/>
    </location>
</feature>
<protein>
    <submittedName>
        <fullName evidence="2">45628_t:CDS:1</fullName>
    </submittedName>
</protein>
<reference evidence="2 3" key="1">
    <citation type="submission" date="2021-06" db="EMBL/GenBank/DDBJ databases">
        <authorList>
            <person name="Kallberg Y."/>
            <person name="Tangrot J."/>
            <person name="Rosling A."/>
        </authorList>
    </citation>
    <scope>NUCLEOTIDE SEQUENCE [LARGE SCALE GENOMIC DNA]</scope>
    <source>
        <strain evidence="2 3">120-4 pot B 10/14</strain>
    </source>
</reference>
<dbReference type="EMBL" id="CAJVQB010001036">
    <property type="protein sequence ID" value="CAG8518207.1"/>
    <property type="molecule type" value="Genomic_DNA"/>
</dbReference>
<evidence type="ECO:0000313" key="2">
    <source>
        <dbReference type="EMBL" id="CAG8518207.1"/>
    </source>
</evidence>
<evidence type="ECO:0000256" key="1">
    <source>
        <dbReference type="SAM" id="MobiDB-lite"/>
    </source>
</evidence>
<keyword evidence="3" id="KW-1185">Reference proteome</keyword>
<gene>
    <name evidence="2" type="ORF">GMARGA_LOCUS3020</name>
</gene>
<feature type="compositionally biased region" description="Polar residues" evidence="1">
    <location>
        <begin position="16"/>
        <end position="30"/>
    </location>
</feature>
<name>A0ABM8W3W0_GIGMA</name>